<evidence type="ECO:0000256" key="4">
    <source>
        <dbReference type="SAM" id="MobiDB-lite"/>
    </source>
</evidence>
<dbReference type="EMBL" id="JAAOAM010000137">
    <property type="protein sequence ID" value="KAF5544614.1"/>
    <property type="molecule type" value="Genomic_DNA"/>
</dbReference>
<dbReference type="InterPro" id="IPR033749">
    <property type="entry name" value="Polyprenyl_synt_CS"/>
</dbReference>
<dbReference type="PROSITE" id="PS00723">
    <property type="entry name" value="POLYPRENYL_SYNTHASE_1"/>
    <property type="match status" value="1"/>
</dbReference>
<evidence type="ECO:0000313" key="7">
    <source>
        <dbReference type="Proteomes" id="UP000522262"/>
    </source>
</evidence>
<dbReference type="InterPro" id="IPR000092">
    <property type="entry name" value="Polyprenyl_synt"/>
</dbReference>
<dbReference type="InterPro" id="IPR008949">
    <property type="entry name" value="Isoprenoid_synthase_dom_sf"/>
</dbReference>
<dbReference type="GO" id="GO:0043386">
    <property type="term" value="P:mycotoxin biosynthetic process"/>
    <property type="evidence" value="ECO:0007669"/>
    <property type="project" value="UniProtKB-ARBA"/>
</dbReference>
<comment type="caution">
    <text evidence="6">The sequence shown here is derived from an EMBL/GenBank/DDBJ whole genome shotgun (WGS) entry which is preliminary data.</text>
</comment>
<dbReference type="SUPFAM" id="SSF48576">
    <property type="entry name" value="Terpenoid synthases"/>
    <property type="match status" value="2"/>
</dbReference>
<dbReference type="SFLD" id="SFLDS00005">
    <property type="entry name" value="Isoprenoid_Synthase_Type_I"/>
    <property type="match status" value="1"/>
</dbReference>
<protein>
    <submittedName>
        <fullName evidence="6">Polyprenyl synthetase</fullName>
    </submittedName>
</protein>
<dbReference type="GO" id="GO:0004659">
    <property type="term" value="F:prenyltransferase activity"/>
    <property type="evidence" value="ECO:0007669"/>
    <property type="project" value="InterPro"/>
</dbReference>
<dbReference type="InterPro" id="IPR048304">
    <property type="entry name" value="UbiD_Rift_dom"/>
</dbReference>
<feature type="region of interest" description="Disordered" evidence="4">
    <location>
        <begin position="562"/>
        <end position="635"/>
    </location>
</feature>
<evidence type="ECO:0000256" key="3">
    <source>
        <dbReference type="ARBA" id="ARBA00022842"/>
    </source>
</evidence>
<dbReference type="GO" id="GO:0008299">
    <property type="term" value="P:isoprenoid biosynthetic process"/>
    <property type="evidence" value="ECO:0007669"/>
    <property type="project" value="InterPro"/>
</dbReference>
<evidence type="ECO:0000313" key="6">
    <source>
        <dbReference type="EMBL" id="KAF5544614.1"/>
    </source>
</evidence>
<evidence type="ECO:0000259" key="5">
    <source>
        <dbReference type="Pfam" id="PF01977"/>
    </source>
</evidence>
<dbReference type="PANTHER" id="PTHR12001:SF72">
    <property type="entry name" value="THIJ_PFPI FAMILY PROTEIN (AFU_ORTHOLOGUE AFUA_3G01210)-RELATED"/>
    <property type="match status" value="1"/>
</dbReference>
<dbReference type="PROSITE" id="PS00444">
    <property type="entry name" value="POLYPRENYL_SYNTHASE_2"/>
    <property type="match status" value="1"/>
</dbReference>
<feature type="domain" description="3-octaprenyl-4-hydroxybenzoate carboxy-lyase-like Rift-related" evidence="5">
    <location>
        <begin position="88"/>
        <end position="192"/>
    </location>
</feature>
<dbReference type="Pfam" id="PF00348">
    <property type="entry name" value="polyprenyl_synt"/>
    <property type="match status" value="1"/>
</dbReference>
<keyword evidence="2" id="KW-0479">Metal-binding</keyword>
<proteinExistence type="predicted"/>
<evidence type="ECO:0000256" key="2">
    <source>
        <dbReference type="ARBA" id="ARBA00022723"/>
    </source>
</evidence>
<dbReference type="PANTHER" id="PTHR12001">
    <property type="entry name" value="GERANYLGERANYL PYROPHOSPHATE SYNTHASE"/>
    <property type="match status" value="1"/>
</dbReference>
<sequence length="995" mass="110897">MHLHLEFLEADNIAEVNPKLEVAATTCLAYEQHTKAALFHYVKEAKDGIFCTLGATAGFSSAPKFTYPSFAQHLTLQKEAGVTLYLSTRPCKESIIIGDDADLTKLPAPLLNKADGGSYIKILGINSVPHPTDLWTIGSIARAMVYHKTRMVGLIMKPQDIARIFEEWKKAGKGVLYIALGAPPIATMAANCDTDGLCDGVPIRKHKGLDLDEVAIYKAQYDWEEHVGPKLPFRGGMGPVHNFICLTLPECLPERLEIVSYANEFAFLHDDITDVESAETVAAENDEFLDALQQGIRDGDIESRKSGNRHLQAYIFKQMAAIDRPRALAAMNAWATFVNTGAGCAHDTNFKTLDEYLHHRSTDVGYMFWHALIIFGCAITIPDHEINLCHQLALPAIMSVTLTNDIWSYGKEAAAAEKAGKPGDFVNALVVLQRQHNCSLQEAERLCRARNKIEVAKCLRVTKETRERNDVSQDLKDYLYHMLFGVSGNAIWSTQCRRYDMNAPYNERQQARLQQTKEQLSSSYDPVQAAKEATMTEATEMHRLSTPDSPGFEELSVRAILEKTGQNDDEKPSEWTGGSETSEPTTSDHSLENGHDDSSTACSAEEADPKSDTSSSGHETEWTVPQSTETTHKKTWSDACAQNLPPMEDDVVMEPYRYLCSLPSKGVRNKTTDALNFWLKVPADQVNTIKAITEGLHGSSLMLDDIEDHSQLRRGKPSAHAVFGEAQTINSATFQYIQSVSQLSRLKSPKALGIFVDEIRQLFIGQAYELQWTSTMICPSLDEYLQMVDGKTGGLFRLLMRLMAAESVVDDKVDFSRLCQLFGRYFQIRDDYANLKLADYTQQKGFCEDLDEGKFSLTLVIIFNEPTRSPKATAQLRNLLVQRSINNGMTFEQKILALDLIEEAGGFVETEKVLHSLYNELQLELQRLSGVFGVENHQLELILEMLRLGTDCVSLSAQNACILAPGLSVQDALFSNIAKKRKRNNAQTFQAVFQP</sequence>
<organism evidence="6 7">
    <name type="scientific">Fusarium mexicanum</name>
    <dbReference type="NCBI Taxonomy" id="751941"/>
    <lineage>
        <taxon>Eukaryota</taxon>
        <taxon>Fungi</taxon>
        <taxon>Dikarya</taxon>
        <taxon>Ascomycota</taxon>
        <taxon>Pezizomycotina</taxon>
        <taxon>Sordariomycetes</taxon>
        <taxon>Hypocreomycetidae</taxon>
        <taxon>Hypocreales</taxon>
        <taxon>Nectriaceae</taxon>
        <taxon>Fusarium</taxon>
        <taxon>Fusarium fujikuroi species complex</taxon>
    </lineage>
</organism>
<dbReference type="Gene3D" id="1.10.600.10">
    <property type="entry name" value="Farnesyl Diphosphate Synthase"/>
    <property type="match status" value="2"/>
</dbReference>
<reference evidence="6 7" key="1">
    <citation type="submission" date="2020-05" db="EMBL/GenBank/DDBJ databases">
        <title>Identification and distribution of gene clusters putatively required for synthesis of sphingolipid metabolism inhibitors in phylogenetically diverse species of the filamentous fungus Fusarium.</title>
        <authorList>
            <person name="Kim H.-S."/>
            <person name="Busman M."/>
            <person name="Brown D.W."/>
            <person name="Divon H."/>
            <person name="Uhlig S."/>
            <person name="Proctor R.H."/>
        </authorList>
    </citation>
    <scope>NUCLEOTIDE SEQUENCE [LARGE SCALE GENOMIC DNA]</scope>
    <source>
        <strain evidence="6 7">NRRL 53147</strain>
    </source>
</reference>
<dbReference type="AlphaFoldDB" id="A0A8H5MXC4"/>
<dbReference type="GO" id="GO:0046165">
    <property type="term" value="P:alcohol biosynthetic process"/>
    <property type="evidence" value="ECO:0007669"/>
    <property type="project" value="UniProtKB-ARBA"/>
</dbReference>
<keyword evidence="1" id="KW-0808">Transferase</keyword>
<dbReference type="SUPFAM" id="SSF50475">
    <property type="entry name" value="FMN-binding split barrel"/>
    <property type="match status" value="1"/>
</dbReference>
<dbReference type="Proteomes" id="UP000522262">
    <property type="component" value="Unassembled WGS sequence"/>
</dbReference>
<keyword evidence="3" id="KW-0460">Magnesium</keyword>
<dbReference type="Pfam" id="PF01977">
    <property type="entry name" value="UbiD"/>
    <property type="match status" value="1"/>
</dbReference>
<feature type="compositionally biased region" description="Low complexity" evidence="4">
    <location>
        <begin position="574"/>
        <end position="587"/>
    </location>
</feature>
<keyword evidence="7" id="KW-1185">Reference proteome</keyword>
<gene>
    <name evidence="6" type="ORF">FMEXI_6443</name>
</gene>
<evidence type="ECO:0000256" key="1">
    <source>
        <dbReference type="ARBA" id="ARBA00022679"/>
    </source>
</evidence>
<name>A0A8H5MXC4_9HYPO</name>
<dbReference type="Pfam" id="PF19086">
    <property type="entry name" value="Terpene_syn_C_2"/>
    <property type="match status" value="1"/>
</dbReference>
<feature type="compositionally biased region" description="Polar residues" evidence="4">
    <location>
        <begin position="612"/>
        <end position="629"/>
    </location>
</feature>
<dbReference type="GO" id="GO:0046872">
    <property type="term" value="F:metal ion binding"/>
    <property type="evidence" value="ECO:0007669"/>
    <property type="project" value="UniProtKB-KW"/>
</dbReference>
<accession>A0A8H5MXC4</accession>
<feature type="compositionally biased region" description="Basic and acidic residues" evidence="4">
    <location>
        <begin position="589"/>
        <end position="598"/>
    </location>
</feature>